<dbReference type="Gene3D" id="1.10.150.130">
    <property type="match status" value="1"/>
</dbReference>
<dbReference type="Pfam" id="PF00589">
    <property type="entry name" value="Phage_integrase"/>
    <property type="match status" value="1"/>
</dbReference>
<keyword evidence="2" id="KW-0229">DNA integration</keyword>
<dbReference type="InterPro" id="IPR050090">
    <property type="entry name" value="Tyrosine_recombinase_XerCD"/>
</dbReference>
<reference evidence="6" key="1">
    <citation type="submission" date="2011-10" db="EMBL/GenBank/DDBJ databases">
        <title>The Genome Sequence of Oxalobacter formigenes HOxBLS.</title>
        <authorList>
            <consortium name="The Broad Institute Genome Sequencing Platform"/>
            <person name="Earl A."/>
            <person name="Ward D."/>
            <person name="Feldgarden M."/>
            <person name="Gevers D."/>
            <person name="Allison M.J."/>
            <person name="Humphrey S."/>
            <person name="Young S.K."/>
            <person name="Zeng Q."/>
            <person name="Gargeya S."/>
            <person name="Fitzgerald M."/>
            <person name="Haas B."/>
            <person name="Abouelleil A."/>
            <person name="Alvarado L."/>
            <person name="Arachchi H.M."/>
            <person name="Berlin A."/>
            <person name="Brown A."/>
            <person name="Chapman S.B."/>
            <person name="Chen Z."/>
            <person name="Dunbar C."/>
            <person name="Freedman E."/>
            <person name="Gearin G."/>
            <person name="Goldberg J."/>
            <person name="Griggs A."/>
            <person name="Gujja S."/>
            <person name="Heiman D."/>
            <person name="Howarth C."/>
            <person name="Larson L."/>
            <person name="Lui A."/>
            <person name="MacDonald P.J.P."/>
            <person name="Montmayeur A."/>
            <person name="Murphy C."/>
            <person name="Neiman D."/>
            <person name="Pearson M."/>
            <person name="Priest M."/>
            <person name="Roberts A."/>
            <person name="Saif S."/>
            <person name="Shea T."/>
            <person name="Shenoy N."/>
            <person name="Sisk P."/>
            <person name="Stolte C."/>
            <person name="Sykes S."/>
            <person name="Wortman J."/>
            <person name="Nusbaum C."/>
            <person name="Birren B."/>
        </authorList>
    </citation>
    <scope>NUCLEOTIDE SEQUENCE [LARGE SCALE GENOMIC DNA]</scope>
    <source>
        <strain evidence="6">HOxBLS</strain>
    </source>
</reference>
<keyword evidence="7" id="KW-1185">Reference proteome</keyword>
<dbReference type="HOGENOM" id="CLU_027562_17_7_4"/>
<dbReference type="GO" id="GO:0006310">
    <property type="term" value="P:DNA recombination"/>
    <property type="evidence" value="ECO:0007669"/>
    <property type="project" value="UniProtKB-KW"/>
</dbReference>
<dbReference type="PANTHER" id="PTHR30349">
    <property type="entry name" value="PHAGE INTEGRASE-RELATED"/>
    <property type="match status" value="1"/>
</dbReference>
<keyword evidence="4" id="KW-0233">DNA recombination</keyword>
<evidence type="ECO:0000256" key="1">
    <source>
        <dbReference type="ARBA" id="ARBA00008857"/>
    </source>
</evidence>
<dbReference type="Proteomes" id="UP000003973">
    <property type="component" value="Unassembled WGS sequence"/>
</dbReference>
<accession>C3X1P3</accession>
<proteinExistence type="inferred from homology"/>
<dbReference type="AlphaFoldDB" id="C3X1P3"/>
<evidence type="ECO:0000259" key="5">
    <source>
        <dbReference type="PROSITE" id="PS51898"/>
    </source>
</evidence>
<dbReference type="InterPro" id="IPR002104">
    <property type="entry name" value="Integrase_catalytic"/>
</dbReference>
<comment type="similarity">
    <text evidence="1">Belongs to the 'phage' integrase family.</text>
</comment>
<dbReference type="CDD" id="cd00796">
    <property type="entry name" value="INT_Rci_Hp1_C"/>
    <property type="match status" value="1"/>
</dbReference>
<evidence type="ECO:0000256" key="4">
    <source>
        <dbReference type="ARBA" id="ARBA00023172"/>
    </source>
</evidence>
<protein>
    <recommendedName>
        <fullName evidence="5">Tyr recombinase domain-containing protein</fullName>
    </recommendedName>
</protein>
<gene>
    <name evidence="6" type="ORF">OFAG_00282</name>
</gene>
<dbReference type="PROSITE" id="PS51898">
    <property type="entry name" value="TYR_RECOMBINASE"/>
    <property type="match status" value="1"/>
</dbReference>
<dbReference type="InterPro" id="IPR013762">
    <property type="entry name" value="Integrase-like_cat_sf"/>
</dbReference>
<dbReference type="InterPro" id="IPR011010">
    <property type="entry name" value="DNA_brk_join_enz"/>
</dbReference>
<dbReference type="GO" id="GO:0003677">
    <property type="term" value="F:DNA binding"/>
    <property type="evidence" value="ECO:0007669"/>
    <property type="project" value="UniProtKB-KW"/>
</dbReference>
<name>C3X1P3_9BURK</name>
<dbReference type="InterPro" id="IPR010998">
    <property type="entry name" value="Integrase_recombinase_N"/>
</dbReference>
<dbReference type="EMBL" id="ACDP02000029">
    <property type="protein sequence ID" value="EEO27129.1"/>
    <property type="molecule type" value="Genomic_DNA"/>
</dbReference>
<evidence type="ECO:0000256" key="3">
    <source>
        <dbReference type="ARBA" id="ARBA00023125"/>
    </source>
</evidence>
<evidence type="ECO:0000256" key="2">
    <source>
        <dbReference type="ARBA" id="ARBA00022908"/>
    </source>
</evidence>
<dbReference type="PANTHER" id="PTHR30349:SF64">
    <property type="entry name" value="PROPHAGE INTEGRASE INTD-RELATED"/>
    <property type="match status" value="1"/>
</dbReference>
<organism evidence="6 7">
    <name type="scientific">Oxalobacter paraformigenes</name>
    <dbReference type="NCBI Taxonomy" id="556268"/>
    <lineage>
        <taxon>Bacteria</taxon>
        <taxon>Pseudomonadati</taxon>
        <taxon>Pseudomonadota</taxon>
        <taxon>Betaproteobacteria</taxon>
        <taxon>Burkholderiales</taxon>
        <taxon>Oxalobacteraceae</taxon>
        <taxon>Oxalobacter</taxon>
    </lineage>
</organism>
<feature type="domain" description="Tyr recombinase" evidence="5">
    <location>
        <begin position="156"/>
        <end position="322"/>
    </location>
</feature>
<dbReference type="SUPFAM" id="SSF56349">
    <property type="entry name" value="DNA breaking-rejoining enzymes"/>
    <property type="match status" value="1"/>
</dbReference>
<dbReference type="GO" id="GO:0015074">
    <property type="term" value="P:DNA integration"/>
    <property type="evidence" value="ECO:0007669"/>
    <property type="project" value="UniProtKB-KW"/>
</dbReference>
<keyword evidence="3" id="KW-0238">DNA-binding</keyword>
<dbReference type="eggNOG" id="COG0582">
    <property type="taxonomic scope" value="Bacteria"/>
</dbReference>
<evidence type="ECO:0000313" key="6">
    <source>
        <dbReference type="EMBL" id="EEO27129.1"/>
    </source>
</evidence>
<comment type="caution">
    <text evidence="6">The sequence shown here is derived from an EMBL/GenBank/DDBJ whole genome shotgun (WGS) entry which is preliminary data.</text>
</comment>
<sequence length="348" mass="40724">MSLYKRKDSSYWWIKITSPGGKRIQQSTGTEDKMKAQEYHDKIKAALWDEEKLNKKPQRTWQEATVRWLNETSDKRTTREDITKLRWLHPILGNLTLDQISLPVIDMIRERKLKEASKATVNRYLNLVRAILNRAKNEWEWIDGFPKIKMYKESNNRNRSLTPEQADKLLAELPEHQRDIVLFALYTGLRQRNVLDMEWEHVDLELRHAYVPRTKNGEALAVPLNDVAMSIITKQIGKHPQFVFSYRGKHIRYANTLAWRKALVRAGITDFRWHDLRHTWATWQRKAGTPTHELQHLGGWKTRAMVERYAHIAPEALSNAASRLNKIKLGYVLATLGENDVCKNDVSA</sequence>
<dbReference type="Gene3D" id="1.10.443.10">
    <property type="entry name" value="Intergrase catalytic core"/>
    <property type="match status" value="1"/>
</dbReference>
<evidence type="ECO:0000313" key="7">
    <source>
        <dbReference type="Proteomes" id="UP000003973"/>
    </source>
</evidence>